<dbReference type="RefSeq" id="XP_008710587.1">
    <property type="nucleotide sequence ID" value="XM_008712365.1"/>
</dbReference>
<dbReference type="Pfam" id="PF13924">
    <property type="entry name" value="Lipocalin_5"/>
    <property type="match status" value="1"/>
</dbReference>
<dbReference type="AlphaFoldDB" id="W2SBA0"/>
<evidence type="ECO:0000313" key="2">
    <source>
        <dbReference type="EMBL" id="ETN45875.1"/>
    </source>
</evidence>
<dbReference type="GeneID" id="19967395"/>
<dbReference type="InParanoid" id="W2SBA0"/>
<dbReference type="eggNOG" id="ENOG502SS32">
    <property type="taxonomic scope" value="Eukaryota"/>
</dbReference>
<dbReference type="InterPro" id="IPR024311">
    <property type="entry name" value="Lipocalin-like"/>
</dbReference>
<feature type="domain" description="Lipocalin-like" evidence="1">
    <location>
        <begin position="19"/>
        <end position="174"/>
    </location>
</feature>
<reference evidence="2 3" key="1">
    <citation type="submission" date="2013-03" db="EMBL/GenBank/DDBJ databases">
        <title>The Genome Sequence of Phialophora europaea CBS 101466.</title>
        <authorList>
            <consortium name="The Broad Institute Genomics Platform"/>
            <person name="Cuomo C."/>
            <person name="de Hoog S."/>
            <person name="Gorbushina A."/>
            <person name="Walker B."/>
            <person name="Young S.K."/>
            <person name="Zeng Q."/>
            <person name="Gargeya S."/>
            <person name="Fitzgerald M."/>
            <person name="Haas B."/>
            <person name="Abouelleil A."/>
            <person name="Allen A.W."/>
            <person name="Alvarado L."/>
            <person name="Arachchi H.M."/>
            <person name="Berlin A.M."/>
            <person name="Chapman S.B."/>
            <person name="Gainer-Dewar J."/>
            <person name="Goldberg J."/>
            <person name="Griggs A."/>
            <person name="Gujja S."/>
            <person name="Hansen M."/>
            <person name="Howarth C."/>
            <person name="Imamovic A."/>
            <person name="Ireland A."/>
            <person name="Larimer J."/>
            <person name="McCowan C."/>
            <person name="Murphy C."/>
            <person name="Pearson M."/>
            <person name="Poon T.W."/>
            <person name="Priest M."/>
            <person name="Roberts A."/>
            <person name="Saif S."/>
            <person name="Shea T."/>
            <person name="Sisk P."/>
            <person name="Sykes S."/>
            <person name="Wortman J."/>
            <person name="Nusbaum C."/>
            <person name="Birren B."/>
        </authorList>
    </citation>
    <scope>NUCLEOTIDE SEQUENCE [LARGE SCALE GENOMIC DNA]</scope>
    <source>
        <strain evidence="2 3">CBS 101466</strain>
    </source>
</reference>
<dbReference type="VEuPathDB" id="FungiDB:HMPREF1541_00056"/>
<accession>W2SBA0</accession>
<gene>
    <name evidence="2" type="ORF">HMPREF1541_00056</name>
</gene>
<name>W2SBA0_CYPE1</name>
<dbReference type="HOGENOM" id="CLU_109259_2_1_1"/>
<dbReference type="OrthoDB" id="3904217at2759"/>
<evidence type="ECO:0000313" key="3">
    <source>
        <dbReference type="Proteomes" id="UP000030752"/>
    </source>
</evidence>
<evidence type="ECO:0000259" key="1">
    <source>
        <dbReference type="Pfam" id="PF13924"/>
    </source>
</evidence>
<sequence>MSAGVEREDLWLKYATVLVGGWRCTSYHMYSTDDPDSQRLISKPHGDDPLGRVMISPKGYLSAHIARRERMGPLPSGKQWIVGEDSEVAHVARGLSMYCGYVSVYEDEKGLFWQAKVEVASDPNRVGGIEERRVRILEEVAEGGEKKIVMELRPKQDMLADDGTPTRAVLRWERFE</sequence>
<dbReference type="EMBL" id="KB822711">
    <property type="protein sequence ID" value="ETN45875.1"/>
    <property type="molecule type" value="Genomic_DNA"/>
</dbReference>
<dbReference type="Proteomes" id="UP000030752">
    <property type="component" value="Unassembled WGS sequence"/>
</dbReference>
<organism evidence="2 3">
    <name type="scientific">Cyphellophora europaea (strain CBS 101466)</name>
    <name type="common">Phialophora europaea</name>
    <dbReference type="NCBI Taxonomy" id="1220924"/>
    <lineage>
        <taxon>Eukaryota</taxon>
        <taxon>Fungi</taxon>
        <taxon>Dikarya</taxon>
        <taxon>Ascomycota</taxon>
        <taxon>Pezizomycotina</taxon>
        <taxon>Eurotiomycetes</taxon>
        <taxon>Chaetothyriomycetidae</taxon>
        <taxon>Chaetothyriales</taxon>
        <taxon>Cyphellophoraceae</taxon>
        <taxon>Cyphellophora</taxon>
    </lineage>
</organism>
<protein>
    <recommendedName>
        <fullName evidence="1">Lipocalin-like domain-containing protein</fullName>
    </recommendedName>
</protein>
<proteinExistence type="predicted"/>
<keyword evidence="3" id="KW-1185">Reference proteome</keyword>